<accession>A0A1V4SXJ9</accession>
<reference evidence="2 3" key="1">
    <citation type="submission" date="2016-02" db="EMBL/GenBank/DDBJ databases">
        <title>Genome sequence of Clostridium thermobutyricum DSM 4928.</title>
        <authorList>
            <person name="Poehlein A."/>
            <person name="Daniel R."/>
        </authorList>
    </citation>
    <scope>NUCLEOTIDE SEQUENCE [LARGE SCALE GENOMIC DNA]</scope>
    <source>
        <strain evidence="2 3">DSM 4928</strain>
    </source>
</reference>
<organism evidence="2 3">
    <name type="scientific">Clostridium thermobutyricum DSM 4928</name>
    <dbReference type="NCBI Taxonomy" id="1121339"/>
    <lineage>
        <taxon>Bacteria</taxon>
        <taxon>Bacillati</taxon>
        <taxon>Bacillota</taxon>
        <taxon>Clostridia</taxon>
        <taxon>Eubacteriales</taxon>
        <taxon>Clostridiaceae</taxon>
        <taxon>Clostridium</taxon>
    </lineage>
</organism>
<keyword evidence="1" id="KW-1133">Transmembrane helix</keyword>
<feature type="transmembrane region" description="Helical" evidence="1">
    <location>
        <begin position="21"/>
        <end position="38"/>
    </location>
</feature>
<dbReference type="NCBIfam" id="NF041287">
    <property type="entry name" value="lipo_GerS_rel"/>
    <property type="match status" value="1"/>
</dbReference>
<dbReference type="Proteomes" id="UP000191448">
    <property type="component" value="Unassembled WGS sequence"/>
</dbReference>
<name>A0A1V4SXJ9_9CLOT</name>
<protein>
    <recommendedName>
        <fullName evidence="4">Membrane associated protein</fullName>
    </recommendedName>
</protein>
<evidence type="ECO:0000313" key="3">
    <source>
        <dbReference type="Proteomes" id="UP000191448"/>
    </source>
</evidence>
<keyword evidence="1" id="KW-0472">Membrane</keyword>
<evidence type="ECO:0008006" key="4">
    <source>
        <dbReference type="Google" id="ProtNLM"/>
    </source>
</evidence>
<comment type="caution">
    <text evidence="2">The sequence shown here is derived from an EMBL/GenBank/DDBJ whole genome shotgun (WGS) entry which is preliminary data.</text>
</comment>
<evidence type="ECO:0000256" key="1">
    <source>
        <dbReference type="SAM" id="Phobius"/>
    </source>
</evidence>
<dbReference type="RefSeq" id="WP_080021994.1">
    <property type="nucleotide sequence ID" value="NZ_LTAY01000024.1"/>
</dbReference>
<gene>
    <name evidence="2" type="ORF">CLTHE_06670</name>
</gene>
<dbReference type="AlphaFoldDB" id="A0A1V4SXJ9"/>
<dbReference type="EMBL" id="LTAY01000024">
    <property type="protein sequence ID" value="OPX49373.1"/>
    <property type="molecule type" value="Genomic_DNA"/>
</dbReference>
<evidence type="ECO:0000313" key="2">
    <source>
        <dbReference type="EMBL" id="OPX49373.1"/>
    </source>
</evidence>
<proteinExistence type="predicted"/>
<sequence>MSLLEKFKKNDNKNLKKKLKIGSIIILPIFILGLIVFFRNEVSPTNEQIIDSIKNMEQYESIVEFTITNTRGSYVEKAKLHYSKNHDPVMEFGDRLVKTYKKDSIIMKYKDGKEYNLEKDTDSFYVLAIINNLLNNPVTKIENESLEWGDLEYIKVSIDIISNNQHLDKAVFYVNKKEKVPMLIKIFDVNGKERVKIEYREFNKKDKC</sequence>
<dbReference type="OrthoDB" id="1938773at2"/>
<keyword evidence="1" id="KW-0812">Transmembrane</keyword>